<dbReference type="RefSeq" id="WP_119037205.1">
    <property type="nucleotide sequence ID" value="NZ_QXDC01000004.1"/>
</dbReference>
<organism evidence="1 2">
    <name type="scientific">Hephaestia caeni</name>
    <dbReference type="NCBI Taxonomy" id="645617"/>
    <lineage>
        <taxon>Bacteria</taxon>
        <taxon>Pseudomonadati</taxon>
        <taxon>Pseudomonadota</taxon>
        <taxon>Alphaproteobacteria</taxon>
        <taxon>Sphingomonadales</taxon>
        <taxon>Sphingomonadaceae</taxon>
        <taxon>Hephaestia</taxon>
    </lineage>
</organism>
<keyword evidence="1" id="KW-0378">Hydrolase</keyword>
<accession>A0A397NW53</accession>
<name>A0A397NW53_9SPHN</name>
<dbReference type="AlphaFoldDB" id="A0A397NW53"/>
<proteinExistence type="predicted"/>
<dbReference type="Proteomes" id="UP000266568">
    <property type="component" value="Unassembled WGS sequence"/>
</dbReference>
<dbReference type="SUPFAM" id="SSF53474">
    <property type="entry name" value="alpha/beta-Hydrolases"/>
    <property type="match status" value="1"/>
</dbReference>
<keyword evidence="2" id="KW-1185">Reference proteome</keyword>
<comment type="caution">
    <text evidence="1">The sequence shown here is derived from an EMBL/GenBank/DDBJ whole genome shotgun (WGS) entry which is preliminary data.</text>
</comment>
<reference evidence="1 2" key="1">
    <citation type="submission" date="2018-08" db="EMBL/GenBank/DDBJ databases">
        <title>Genomic Encyclopedia of Type Strains, Phase IV (KMG-IV): sequencing the most valuable type-strain genomes for metagenomic binning, comparative biology and taxonomic classification.</title>
        <authorList>
            <person name="Goeker M."/>
        </authorList>
    </citation>
    <scope>NUCLEOTIDE SEQUENCE [LARGE SCALE GENOMIC DNA]</scope>
    <source>
        <strain evidence="1 2">DSM 25527</strain>
    </source>
</reference>
<gene>
    <name evidence="1" type="ORF">DFR49_3864</name>
</gene>
<evidence type="ECO:0000313" key="2">
    <source>
        <dbReference type="Proteomes" id="UP000266568"/>
    </source>
</evidence>
<dbReference type="OrthoDB" id="2062670at2"/>
<dbReference type="EMBL" id="QXDC01000004">
    <property type="protein sequence ID" value="RIA37974.1"/>
    <property type="molecule type" value="Genomic_DNA"/>
</dbReference>
<protein>
    <submittedName>
        <fullName evidence="1">Alpha/beta hydrolase family protein</fullName>
    </submittedName>
</protein>
<dbReference type="Gene3D" id="3.40.50.1820">
    <property type="entry name" value="alpha/beta hydrolase"/>
    <property type="match status" value="2"/>
</dbReference>
<sequence>MSEPKKISRIPMWIVSKEKAGFKDTYGGAEGIVALSATLLRPERDSETVLLSMHPVGGTGSLPIMKQFAEAGVHLLAVDSRYRGADFALIMEKVALDLGAAVRYARERLGYKNVVLLGWSGGGALSAFYQAQAERPTVTDSPGGDGPDLTQAGLIPADAVIQMAAHVSRHRTLTEWMDASILDEADPERRDASLDLYGTEVSAPYSPEFLERYRAAQIARNRRITAWVKEKLAGLRAAGRPNEEFAFVTHGTMADPRWIDPTVDANDRRPGWCYLGDPRIVNMSPVGLARFSTLRSWLSQWSYDDAHADGPSSLAVVTKPVLVINNTGDDACTPSHAHRIYEAIGHDRKVYHEIKGATHYYHDQPDLAAEAVGIVKAWMSAQGFVI</sequence>
<dbReference type="GO" id="GO:0016787">
    <property type="term" value="F:hydrolase activity"/>
    <property type="evidence" value="ECO:0007669"/>
    <property type="project" value="UniProtKB-KW"/>
</dbReference>
<evidence type="ECO:0000313" key="1">
    <source>
        <dbReference type="EMBL" id="RIA37974.1"/>
    </source>
</evidence>
<dbReference type="InterPro" id="IPR029058">
    <property type="entry name" value="AB_hydrolase_fold"/>
</dbReference>